<gene>
    <name evidence="1" type="ORF">NDU88_007664</name>
</gene>
<name>A0AAV7QLF8_PLEWA</name>
<keyword evidence="2" id="KW-1185">Reference proteome</keyword>
<sequence length="197" mass="22115">MRSLSPTNFPCFVSLPPLRLGSCEHGGRRRPHLKCTDQRTVSLRPRIALFTNKNTQLRGPLCEEVGSLLGENVSFRDKFAKVKPSQTLSSVFPSVVALTSSVQLRTLSESKNDLPRCLRISTGDTFQNCYYYLALRLSSDTPKNAIPKFPHELRHASIFHLRQLLKYVLAKPRASSLTEPLDCVLVYQCAILGRTTP</sequence>
<evidence type="ECO:0000313" key="1">
    <source>
        <dbReference type="EMBL" id="KAJ1141331.1"/>
    </source>
</evidence>
<reference evidence="1" key="1">
    <citation type="journal article" date="2022" name="bioRxiv">
        <title>Sequencing and chromosome-scale assembly of the giantPleurodeles waltlgenome.</title>
        <authorList>
            <person name="Brown T."/>
            <person name="Elewa A."/>
            <person name="Iarovenko S."/>
            <person name="Subramanian E."/>
            <person name="Araus A.J."/>
            <person name="Petzold A."/>
            <person name="Susuki M."/>
            <person name="Suzuki K.-i.T."/>
            <person name="Hayashi T."/>
            <person name="Toyoda A."/>
            <person name="Oliveira C."/>
            <person name="Osipova E."/>
            <person name="Leigh N.D."/>
            <person name="Simon A."/>
            <person name="Yun M.H."/>
        </authorList>
    </citation>
    <scope>NUCLEOTIDE SEQUENCE</scope>
    <source>
        <strain evidence="1">20211129_DDA</strain>
        <tissue evidence="1">Liver</tissue>
    </source>
</reference>
<dbReference type="Proteomes" id="UP001066276">
    <property type="component" value="Chromosome 6"/>
</dbReference>
<proteinExistence type="predicted"/>
<evidence type="ECO:0000313" key="2">
    <source>
        <dbReference type="Proteomes" id="UP001066276"/>
    </source>
</evidence>
<protein>
    <submittedName>
        <fullName evidence="1">Uncharacterized protein</fullName>
    </submittedName>
</protein>
<accession>A0AAV7QLF8</accession>
<dbReference type="EMBL" id="JANPWB010000010">
    <property type="protein sequence ID" value="KAJ1141331.1"/>
    <property type="molecule type" value="Genomic_DNA"/>
</dbReference>
<comment type="caution">
    <text evidence="1">The sequence shown here is derived from an EMBL/GenBank/DDBJ whole genome shotgun (WGS) entry which is preliminary data.</text>
</comment>
<dbReference type="AlphaFoldDB" id="A0AAV7QLF8"/>
<organism evidence="1 2">
    <name type="scientific">Pleurodeles waltl</name>
    <name type="common">Iberian ribbed newt</name>
    <dbReference type="NCBI Taxonomy" id="8319"/>
    <lineage>
        <taxon>Eukaryota</taxon>
        <taxon>Metazoa</taxon>
        <taxon>Chordata</taxon>
        <taxon>Craniata</taxon>
        <taxon>Vertebrata</taxon>
        <taxon>Euteleostomi</taxon>
        <taxon>Amphibia</taxon>
        <taxon>Batrachia</taxon>
        <taxon>Caudata</taxon>
        <taxon>Salamandroidea</taxon>
        <taxon>Salamandridae</taxon>
        <taxon>Pleurodelinae</taxon>
        <taxon>Pleurodeles</taxon>
    </lineage>
</organism>